<organism evidence="1 2">
    <name type="scientific">Vibrio nigripulchritudo SOn1</name>
    <dbReference type="NCBI Taxonomy" id="1238450"/>
    <lineage>
        <taxon>Bacteria</taxon>
        <taxon>Pseudomonadati</taxon>
        <taxon>Pseudomonadota</taxon>
        <taxon>Gammaproteobacteria</taxon>
        <taxon>Vibrionales</taxon>
        <taxon>Vibrionaceae</taxon>
        <taxon>Vibrio</taxon>
    </lineage>
</organism>
<gene>
    <name evidence="1" type="ORF">VIBNISOn1_30150</name>
</gene>
<name>A0AAV2VSC0_9VIBR</name>
<accession>A0AAV2VSC0</accession>
<sequence>MMEIGEDNISCLKHLIFEVFSSGNDDKNFSYGDFWHIDRRWIKRSNYETFILYEGGMNIDDDIVAYINRDFSQNFYILPEKSLFLDILESDLVPFNFNTADEFRDFMIEKDGLYYDNYILFSSSFDLVMHVLEEELIIVTGFVSRLESYFKTSYKDMRKSFYEYSDFNENAVGAKYYWGERWWDK</sequence>
<dbReference type="EMBL" id="CAOF01000120">
    <property type="protein sequence ID" value="CCO47455.1"/>
    <property type="molecule type" value="Genomic_DNA"/>
</dbReference>
<comment type="caution">
    <text evidence="1">The sequence shown here is derived from an EMBL/GenBank/DDBJ whole genome shotgun (WGS) entry which is preliminary data.</text>
</comment>
<protein>
    <submittedName>
        <fullName evidence="1">Uncharacterized protein</fullName>
    </submittedName>
</protein>
<proteinExistence type="predicted"/>
<reference evidence="1 2" key="1">
    <citation type="journal article" date="2013" name="ISME J.">
        <title>Comparative genomics of pathogenic lineages of Vibrio nigripulchritudo identifies virulence-associated traits.</title>
        <authorList>
            <person name="Goudenege D."/>
            <person name="Labreuche Y."/>
            <person name="Krin E."/>
            <person name="Ansquer D."/>
            <person name="Mangenot S."/>
            <person name="Calteau A."/>
            <person name="Medigue C."/>
            <person name="Mazel D."/>
            <person name="Polz M.F."/>
            <person name="Le Roux F."/>
        </authorList>
    </citation>
    <scope>NUCLEOTIDE SEQUENCE [LARGE SCALE GENOMIC DNA]</scope>
    <source>
        <strain evidence="1 2">SOn1</strain>
    </source>
</reference>
<evidence type="ECO:0000313" key="2">
    <source>
        <dbReference type="Proteomes" id="UP000018211"/>
    </source>
</evidence>
<evidence type="ECO:0000313" key="1">
    <source>
        <dbReference type="EMBL" id="CCO47455.1"/>
    </source>
</evidence>
<dbReference type="AlphaFoldDB" id="A0AAV2VSC0"/>
<dbReference type="RefSeq" id="WP_022612265.1">
    <property type="nucleotide sequence ID" value="NZ_LK391965.1"/>
</dbReference>
<dbReference type="Proteomes" id="UP000018211">
    <property type="component" value="Unassembled WGS sequence"/>
</dbReference>